<comment type="caution">
    <text evidence="2">The sequence shown here is derived from an EMBL/GenBank/DDBJ whole genome shotgun (WGS) entry which is preliminary data.</text>
</comment>
<evidence type="ECO:0000313" key="3">
    <source>
        <dbReference type="Proteomes" id="UP000646548"/>
    </source>
</evidence>
<feature type="region of interest" description="Disordered" evidence="1">
    <location>
        <begin position="51"/>
        <end position="100"/>
    </location>
</feature>
<name>A0A834BWK7_ORYME</name>
<dbReference type="EMBL" id="WKFB01001021">
    <property type="protein sequence ID" value="KAF6715950.1"/>
    <property type="molecule type" value="Genomic_DNA"/>
</dbReference>
<sequence>MLALVKTDLQREGGGGGGWHTHCTEFTFGIPRKNRFILHCTDEIRYRSHPWGRGTLNNDRRRSVPNSRIDLKLKQQQKPKRTSQNKLLPLNAPKHAAYLT</sequence>
<proteinExistence type="predicted"/>
<dbReference type="Proteomes" id="UP000646548">
    <property type="component" value="Unassembled WGS sequence"/>
</dbReference>
<reference evidence="2" key="1">
    <citation type="journal article" name="BMC Genomics">
        <title>Long-read sequencing and de novo genome assembly of marine medaka (Oryzias melastigma).</title>
        <authorList>
            <person name="Liang P."/>
            <person name="Saqib H.S.A."/>
            <person name="Ni X."/>
            <person name="Shen Y."/>
        </authorList>
    </citation>
    <scope>NUCLEOTIDE SEQUENCE</scope>
    <source>
        <strain evidence="2">Bigg-433</strain>
    </source>
</reference>
<evidence type="ECO:0000313" key="2">
    <source>
        <dbReference type="EMBL" id="KAF6715950.1"/>
    </source>
</evidence>
<protein>
    <submittedName>
        <fullName evidence="2">Uncharacterized protein</fullName>
    </submittedName>
</protein>
<gene>
    <name evidence="2" type="ORF">FQA47_018443</name>
</gene>
<organism evidence="2 3">
    <name type="scientific">Oryzias melastigma</name>
    <name type="common">Marine medaka</name>
    <dbReference type="NCBI Taxonomy" id="30732"/>
    <lineage>
        <taxon>Eukaryota</taxon>
        <taxon>Metazoa</taxon>
        <taxon>Chordata</taxon>
        <taxon>Craniata</taxon>
        <taxon>Vertebrata</taxon>
        <taxon>Euteleostomi</taxon>
        <taxon>Actinopterygii</taxon>
        <taxon>Neopterygii</taxon>
        <taxon>Teleostei</taxon>
        <taxon>Neoteleostei</taxon>
        <taxon>Acanthomorphata</taxon>
        <taxon>Ovalentaria</taxon>
        <taxon>Atherinomorphae</taxon>
        <taxon>Beloniformes</taxon>
        <taxon>Adrianichthyidae</taxon>
        <taxon>Oryziinae</taxon>
        <taxon>Oryzias</taxon>
    </lineage>
</organism>
<dbReference type="AlphaFoldDB" id="A0A834BWK7"/>
<accession>A0A834BWK7</accession>
<evidence type="ECO:0000256" key="1">
    <source>
        <dbReference type="SAM" id="MobiDB-lite"/>
    </source>
</evidence>